<keyword evidence="5" id="KW-0732">Signal</keyword>
<dbReference type="SUPFAM" id="SSF53383">
    <property type="entry name" value="PLP-dependent transferases"/>
    <property type="match status" value="1"/>
</dbReference>
<evidence type="ECO:0000256" key="1">
    <source>
        <dbReference type="ARBA" id="ARBA00007970"/>
    </source>
</evidence>
<dbReference type="Gene3D" id="3.40.640.10">
    <property type="entry name" value="Type I PLP-dependent aspartate aminotransferase-like (Major domain)"/>
    <property type="match status" value="1"/>
</dbReference>
<dbReference type="PANTHER" id="PTHR43643:SF3">
    <property type="entry name" value="HISTIDINOL-PHOSPHATE AMINOTRANSFERASE"/>
    <property type="match status" value="1"/>
</dbReference>
<proteinExistence type="inferred from homology"/>
<dbReference type="InterPro" id="IPR006311">
    <property type="entry name" value="TAT_signal"/>
</dbReference>
<feature type="chain" id="PRO_5036759225" evidence="5">
    <location>
        <begin position="26"/>
        <end position="370"/>
    </location>
</feature>
<gene>
    <name evidence="7" type="primary">hisC</name>
    <name evidence="7" type="ORF">GCM10007053_04870</name>
</gene>
<evidence type="ECO:0000313" key="7">
    <source>
        <dbReference type="EMBL" id="GHD27055.1"/>
    </source>
</evidence>
<dbReference type="InterPro" id="IPR015424">
    <property type="entry name" value="PyrdxlP-dep_Trfase"/>
</dbReference>
<keyword evidence="8" id="KW-1185">Reference proteome</keyword>
<name>A0A918XDA9_9GAMM</name>
<dbReference type="GO" id="GO:0030170">
    <property type="term" value="F:pyridoxal phosphate binding"/>
    <property type="evidence" value="ECO:0007669"/>
    <property type="project" value="InterPro"/>
</dbReference>
<reference evidence="7" key="1">
    <citation type="journal article" date="2014" name="Int. J. Syst. Evol. Microbiol.">
        <title>Complete genome sequence of Corynebacterium casei LMG S-19264T (=DSM 44701T), isolated from a smear-ripened cheese.</title>
        <authorList>
            <consortium name="US DOE Joint Genome Institute (JGI-PGF)"/>
            <person name="Walter F."/>
            <person name="Albersmeier A."/>
            <person name="Kalinowski J."/>
            <person name="Ruckert C."/>
        </authorList>
    </citation>
    <scope>NUCLEOTIDE SEQUENCE</scope>
    <source>
        <strain evidence="7">KCTC 23430</strain>
    </source>
</reference>
<dbReference type="RefSeq" id="WP_189474824.1">
    <property type="nucleotide sequence ID" value="NZ_BMYM01000001.1"/>
</dbReference>
<evidence type="ECO:0000313" key="8">
    <source>
        <dbReference type="Proteomes" id="UP000644693"/>
    </source>
</evidence>
<comment type="caution">
    <text evidence="7">The sequence shown here is derived from an EMBL/GenBank/DDBJ whole genome shotgun (WGS) entry which is preliminary data.</text>
</comment>
<feature type="signal peptide" evidence="5">
    <location>
        <begin position="1"/>
        <end position="25"/>
    </location>
</feature>
<dbReference type="PROSITE" id="PS51318">
    <property type="entry name" value="TAT"/>
    <property type="match status" value="1"/>
</dbReference>
<dbReference type="GO" id="GO:0008483">
    <property type="term" value="F:transaminase activity"/>
    <property type="evidence" value="ECO:0007669"/>
    <property type="project" value="UniProtKB-KW"/>
</dbReference>
<evidence type="ECO:0000256" key="2">
    <source>
        <dbReference type="ARBA" id="ARBA00022576"/>
    </source>
</evidence>
<keyword evidence="3" id="KW-0808">Transferase</keyword>
<dbReference type="PANTHER" id="PTHR43643">
    <property type="entry name" value="HISTIDINOL-PHOSPHATE AMINOTRANSFERASE 2"/>
    <property type="match status" value="1"/>
</dbReference>
<dbReference type="Proteomes" id="UP000644693">
    <property type="component" value="Unassembled WGS sequence"/>
</dbReference>
<dbReference type="Pfam" id="PF00155">
    <property type="entry name" value="Aminotran_1_2"/>
    <property type="match status" value="1"/>
</dbReference>
<keyword evidence="4" id="KW-0663">Pyridoxal phosphate</keyword>
<evidence type="ECO:0000256" key="4">
    <source>
        <dbReference type="ARBA" id="ARBA00022898"/>
    </source>
</evidence>
<keyword evidence="2 7" id="KW-0032">Aminotransferase</keyword>
<dbReference type="InterPro" id="IPR015422">
    <property type="entry name" value="PyrdxlP-dep_Trfase_small"/>
</dbReference>
<protein>
    <submittedName>
        <fullName evidence="7">Histidinol-phosphate aminotransferase</fullName>
    </submittedName>
</protein>
<evidence type="ECO:0000256" key="3">
    <source>
        <dbReference type="ARBA" id="ARBA00022679"/>
    </source>
</evidence>
<dbReference type="InterPro" id="IPR004839">
    <property type="entry name" value="Aminotransferase_I/II_large"/>
</dbReference>
<comment type="similarity">
    <text evidence="1">Belongs to the class-II pyridoxal-phosphate-dependent aminotransferase family. Histidinol-phosphate aminotransferase subfamily.</text>
</comment>
<organism evidence="7 8">
    <name type="scientific">Parahalioglobus pacificus</name>
    <dbReference type="NCBI Taxonomy" id="930806"/>
    <lineage>
        <taxon>Bacteria</taxon>
        <taxon>Pseudomonadati</taxon>
        <taxon>Pseudomonadota</taxon>
        <taxon>Gammaproteobacteria</taxon>
        <taxon>Cellvibrionales</taxon>
        <taxon>Halieaceae</taxon>
        <taxon>Parahalioglobus</taxon>
    </lineage>
</organism>
<feature type="domain" description="Aminotransferase class I/classII large" evidence="6">
    <location>
        <begin position="37"/>
        <end position="360"/>
    </location>
</feature>
<dbReference type="AlphaFoldDB" id="A0A918XDA9"/>
<dbReference type="InterPro" id="IPR050106">
    <property type="entry name" value="HistidinolP_aminotransfase"/>
</dbReference>
<dbReference type="CDD" id="cd00609">
    <property type="entry name" value="AAT_like"/>
    <property type="match status" value="1"/>
</dbReference>
<accession>A0A918XDA9</accession>
<dbReference type="InterPro" id="IPR015421">
    <property type="entry name" value="PyrdxlP-dep_Trfase_major"/>
</dbReference>
<reference evidence="7" key="2">
    <citation type="submission" date="2020-09" db="EMBL/GenBank/DDBJ databases">
        <authorList>
            <person name="Sun Q."/>
            <person name="Kim S."/>
        </authorList>
    </citation>
    <scope>NUCLEOTIDE SEQUENCE</scope>
    <source>
        <strain evidence="7">KCTC 23430</strain>
    </source>
</reference>
<dbReference type="EMBL" id="BMYM01000001">
    <property type="protein sequence ID" value="GHD27055.1"/>
    <property type="molecule type" value="Genomic_DNA"/>
</dbReference>
<sequence>MLNRRAFLGASAMAGLSGLLPAAGAAANLYGPAAGIAKLDANENPYGPSSAALEAIQHAAAQGAYYVGPGLERLSAMILERFSLAPENLTFSAGSSGSLSDLARAKAAEGKILGPDLFWDTTTRLALRQGGELVRVAKTEDLGVDLEALYAAITPEVSLVQICNPNNPTGMLLDHEALRDFCIRASKKCTVLVDEAYNEITDDPDGNSMIPLIAQGHDVVVARTFSKIYGLAGLRVGYLLSQPDTGQLIRSYGIGNYTLNKAGVAAAVASFDDEVFMRFSREKILQGREMIIDAAQQHGFKVAPSQTSFVFIDLGELNANAMRAAMAQRGVLIRGIYQDYTGWSRVSAGLLEAVEKYCQALPEVVAELRA</sequence>
<evidence type="ECO:0000259" key="6">
    <source>
        <dbReference type="Pfam" id="PF00155"/>
    </source>
</evidence>
<evidence type="ECO:0000256" key="5">
    <source>
        <dbReference type="SAM" id="SignalP"/>
    </source>
</evidence>
<dbReference type="Gene3D" id="3.90.1150.10">
    <property type="entry name" value="Aspartate Aminotransferase, domain 1"/>
    <property type="match status" value="1"/>
</dbReference>